<evidence type="ECO:0000256" key="3">
    <source>
        <dbReference type="HAMAP-Rule" id="MF_00187"/>
    </source>
</evidence>
<protein>
    <recommendedName>
        <fullName evidence="3">Sulfur carrier protein FdhD</fullName>
    </recommendedName>
</protein>
<dbReference type="SUPFAM" id="SSF53927">
    <property type="entry name" value="Cytidine deaminase-like"/>
    <property type="match status" value="1"/>
</dbReference>
<keyword evidence="1 3" id="KW-0963">Cytoplasm</keyword>
<dbReference type="HAMAP" id="MF_00187">
    <property type="entry name" value="FdhD"/>
    <property type="match status" value="1"/>
</dbReference>
<evidence type="ECO:0000313" key="5">
    <source>
        <dbReference type="Proteomes" id="UP001500013"/>
    </source>
</evidence>
<comment type="caution">
    <text evidence="4">The sequence shown here is derived from an EMBL/GenBank/DDBJ whole genome shotgun (WGS) entry which is preliminary data.</text>
</comment>
<proteinExistence type="inferred from homology"/>
<feature type="active site" description="Cysteine persulfide intermediate" evidence="3">
    <location>
        <position position="122"/>
    </location>
</feature>
<accession>A0ABN2RY23</accession>
<dbReference type="NCBIfam" id="NF001943">
    <property type="entry name" value="PRK00724.1-2"/>
    <property type="match status" value="1"/>
</dbReference>
<keyword evidence="5" id="KW-1185">Reference proteome</keyword>
<organism evidence="4 5">
    <name type="scientific">Terrabacter lapilli</name>
    <dbReference type="NCBI Taxonomy" id="436231"/>
    <lineage>
        <taxon>Bacteria</taxon>
        <taxon>Bacillati</taxon>
        <taxon>Actinomycetota</taxon>
        <taxon>Actinomycetes</taxon>
        <taxon>Micrococcales</taxon>
        <taxon>Intrasporangiaceae</taxon>
        <taxon>Terrabacter</taxon>
    </lineage>
</organism>
<dbReference type="Proteomes" id="UP001500013">
    <property type="component" value="Unassembled WGS sequence"/>
</dbReference>
<dbReference type="NCBIfam" id="TIGR00129">
    <property type="entry name" value="fdhD_narQ"/>
    <property type="match status" value="1"/>
</dbReference>
<sequence>MGRVTVRRKVTTIDLATPATSTRPDTLTVEEPLELRVNGSPLTVTMRTPGHDIELVHGFLMSEGLIRSADDIALARYCEGAVVSGESGFDENTYNVIDVTLAPGVAAPAASATRSFFTNSSCGVCGKASIEQLRAQSAFDVRSDATEFAAKVLAELPEALRAEQKSFDKTGGLHAAALATADGQLLVVREDVGRHNAVDKVVGWALQNGRVPGAGCVLVVSGRASFELTQKAIMAGIPCLAAVSAPSSLAVECAEDAGMSLLGFVRGTRLNVYAGAHRITTT</sequence>
<dbReference type="Gene3D" id="3.10.20.10">
    <property type="match status" value="1"/>
</dbReference>
<dbReference type="RefSeq" id="WP_344060396.1">
    <property type="nucleotide sequence ID" value="NZ_BAAAPU010000007.1"/>
</dbReference>
<comment type="subcellular location">
    <subcellularLocation>
        <location evidence="3">Cytoplasm</location>
    </subcellularLocation>
</comment>
<dbReference type="Gene3D" id="3.40.140.10">
    <property type="entry name" value="Cytidine Deaminase, domain 2"/>
    <property type="match status" value="1"/>
</dbReference>
<evidence type="ECO:0000256" key="2">
    <source>
        <dbReference type="ARBA" id="ARBA00023150"/>
    </source>
</evidence>
<dbReference type="PANTHER" id="PTHR30592:SF1">
    <property type="entry name" value="SULFUR CARRIER PROTEIN FDHD"/>
    <property type="match status" value="1"/>
</dbReference>
<evidence type="ECO:0000313" key="4">
    <source>
        <dbReference type="EMBL" id="GAA1976946.1"/>
    </source>
</evidence>
<dbReference type="InterPro" id="IPR003786">
    <property type="entry name" value="FdhD"/>
</dbReference>
<dbReference type="InterPro" id="IPR016193">
    <property type="entry name" value="Cytidine_deaminase-like"/>
</dbReference>
<comment type="function">
    <text evidence="3">Required for formate dehydrogenase (FDH) activity. Acts as a sulfur carrier protein that transfers sulfur from IscS to the molybdenum cofactor prior to its insertion into FDH.</text>
</comment>
<feature type="binding site" evidence="3">
    <location>
        <begin position="264"/>
        <end position="269"/>
    </location>
    <ligand>
        <name>Mo-bis(molybdopterin guanine dinucleotide)</name>
        <dbReference type="ChEBI" id="CHEBI:60539"/>
    </ligand>
</feature>
<keyword evidence="2 3" id="KW-0501">Molybdenum cofactor biosynthesis</keyword>
<evidence type="ECO:0000256" key="1">
    <source>
        <dbReference type="ARBA" id="ARBA00022490"/>
    </source>
</evidence>
<dbReference type="PANTHER" id="PTHR30592">
    <property type="entry name" value="FORMATE DEHYDROGENASE"/>
    <property type="match status" value="1"/>
</dbReference>
<dbReference type="PIRSF" id="PIRSF015626">
    <property type="entry name" value="FdhD"/>
    <property type="match status" value="1"/>
</dbReference>
<dbReference type="EMBL" id="BAAAPU010000007">
    <property type="protein sequence ID" value="GAA1976946.1"/>
    <property type="molecule type" value="Genomic_DNA"/>
</dbReference>
<reference evidence="4 5" key="1">
    <citation type="journal article" date="2019" name="Int. J. Syst. Evol. Microbiol.">
        <title>The Global Catalogue of Microorganisms (GCM) 10K type strain sequencing project: providing services to taxonomists for standard genome sequencing and annotation.</title>
        <authorList>
            <consortium name="The Broad Institute Genomics Platform"/>
            <consortium name="The Broad Institute Genome Sequencing Center for Infectious Disease"/>
            <person name="Wu L."/>
            <person name="Ma J."/>
        </authorList>
    </citation>
    <scope>NUCLEOTIDE SEQUENCE [LARGE SCALE GENOMIC DNA]</scope>
    <source>
        <strain evidence="4 5">JCM 15628</strain>
    </source>
</reference>
<name>A0ABN2RY23_9MICO</name>
<gene>
    <name evidence="3 4" type="primary">fdhD</name>
    <name evidence="4" type="ORF">GCM10009817_16580</name>
</gene>
<dbReference type="Pfam" id="PF02634">
    <property type="entry name" value="FdhD-NarQ"/>
    <property type="match status" value="1"/>
</dbReference>
<comment type="similarity">
    <text evidence="3">Belongs to the FdhD family.</text>
</comment>